<gene>
    <name evidence="1" type="ORF">ACFO0D_08220</name>
</gene>
<dbReference type="RefSeq" id="WP_380061334.1">
    <property type="nucleotide sequence ID" value="NZ_JBHSEI010000005.1"/>
</dbReference>
<dbReference type="EMBL" id="JBHSEI010000005">
    <property type="protein sequence ID" value="MFC4638328.1"/>
    <property type="molecule type" value="Genomic_DNA"/>
</dbReference>
<dbReference type="Proteomes" id="UP001595952">
    <property type="component" value="Unassembled WGS sequence"/>
</dbReference>
<proteinExistence type="predicted"/>
<evidence type="ECO:0000313" key="1">
    <source>
        <dbReference type="EMBL" id="MFC4638328.1"/>
    </source>
</evidence>
<evidence type="ECO:0000313" key="2">
    <source>
        <dbReference type="Proteomes" id="UP001595952"/>
    </source>
</evidence>
<protein>
    <submittedName>
        <fullName evidence="1">Uncharacterized protein</fullName>
    </submittedName>
</protein>
<reference evidence="2" key="1">
    <citation type="journal article" date="2019" name="Int. J. Syst. Evol. Microbiol.">
        <title>The Global Catalogue of Microorganisms (GCM) 10K type strain sequencing project: providing services to taxonomists for standard genome sequencing and annotation.</title>
        <authorList>
            <consortium name="The Broad Institute Genomics Platform"/>
            <consortium name="The Broad Institute Genome Sequencing Center for Infectious Disease"/>
            <person name="Wu L."/>
            <person name="Ma J."/>
        </authorList>
    </citation>
    <scope>NUCLEOTIDE SEQUENCE [LARGE SCALE GENOMIC DNA]</scope>
    <source>
        <strain evidence="2">CCUG 55995</strain>
    </source>
</reference>
<sequence>MSLPLPKAPWRVGRPARLEEAAHEYLGELTRQQPWRRARAEALLDDLDEFLGGAASLGALCPDRLAAWQASLPEPDQEEAATLTRDFLTYLRQWHWLD</sequence>
<comment type="caution">
    <text evidence="1">The sequence shown here is derived from an EMBL/GenBank/DDBJ whole genome shotgun (WGS) entry which is preliminary data.</text>
</comment>
<name>A0ABV9I8T3_9DEIO</name>
<organism evidence="1 2">
    <name type="scientific">Deinococcus hohokamensis</name>
    <dbReference type="NCBI Taxonomy" id="309883"/>
    <lineage>
        <taxon>Bacteria</taxon>
        <taxon>Thermotogati</taxon>
        <taxon>Deinococcota</taxon>
        <taxon>Deinococci</taxon>
        <taxon>Deinococcales</taxon>
        <taxon>Deinococcaceae</taxon>
        <taxon>Deinococcus</taxon>
    </lineage>
</organism>
<keyword evidence="2" id="KW-1185">Reference proteome</keyword>
<accession>A0ABV9I8T3</accession>